<name>A0ABN8KGZ6_9HYPH</name>
<dbReference type="InterPro" id="IPR000683">
    <property type="entry name" value="Gfo/Idh/MocA-like_OxRdtase_N"/>
</dbReference>
<sequence>MRRRGIVIIGTGRIAAVHALSVRRNPALELTGFVNGFEAGDLPQSIGVPCFPSLATAVERVRPEGLVIASPTATHVEYLMQALRFGLPSLCEKPVALTRQPIVEAVEAVKAADIPVILGFHRRFDPYRREVKDKIVKGLVGSIEHLLQISRDPRLPDRDVIAHQGGIVADMIIHDLDELLWLVGRPPERVHAALARNADKSPDEVDDHDSVAAQLEWEDGPVAQITATRRAAHGFEQRLEVFGSEGRLICGDPMISPVVFDGAEATRLPRRHEHFPDRYQAAYQAEIDHLASLLAGRAAPISTILDGLNAFDLVERVNAAAGRLPVSEGLSAAGSS</sequence>
<dbReference type="SUPFAM" id="SSF55347">
    <property type="entry name" value="Glyceraldehyde-3-phosphate dehydrogenase-like, C-terminal domain"/>
    <property type="match status" value="1"/>
</dbReference>
<comment type="caution">
    <text evidence="5">The sequence shown here is derived from an EMBL/GenBank/DDBJ whole genome shotgun (WGS) entry which is preliminary data.</text>
</comment>
<dbReference type="Pfam" id="PF01408">
    <property type="entry name" value="GFO_IDH_MocA"/>
    <property type="match status" value="1"/>
</dbReference>
<gene>
    <name evidence="5" type="ORF">MES5069_650030</name>
</gene>
<evidence type="ECO:0000313" key="5">
    <source>
        <dbReference type="EMBL" id="CAH2408063.1"/>
    </source>
</evidence>
<organism evidence="5 6">
    <name type="scientific">Mesorhizobium escarrei</name>
    <dbReference type="NCBI Taxonomy" id="666018"/>
    <lineage>
        <taxon>Bacteria</taxon>
        <taxon>Pseudomonadati</taxon>
        <taxon>Pseudomonadota</taxon>
        <taxon>Alphaproteobacteria</taxon>
        <taxon>Hyphomicrobiales</taxon>
        <taxon>Phyllobacteriaceae</taxon>
        <taxon>Mesorhizobium</taxon>
    </lineage>
</organism>
<dbReference type="InterPro" id="IPR036291">
    <property type="entry name" value="NAD(P)-bd_dom_sf"/>
</dbReference>
<dbReference type="Pfam" id="PF22725">
    <property type="entry name" value="GFO_IDH_MocA_C3"/>
    <property type="match status" value="1"/>
</dbReference>
<accession>A0ABN8KGZ6</accession>
<evidence type="ECO:0000256" key="2">
    <source>
        <dbReference type="ARBA" id="ARBA00023002"/>
    </source>
</evidence>
<dbReference type="Proteomes" id="UP001153050">
    <property type="component" value="Unassembled WGS sequence"/>
</dbReference>
<dbReference type="SUPFAM" id="SSF51735">
    <property type="entry name" value="NAD(P)-binding Rossmann-fold domains"/>
    <property type="match status" value="1"/>
</dbReference>
<dbReference type="RefSeq" id="WP_254021513.1">
    <property type="nucleotide sequence ID" value="NZ_CAKXZT010000163.1"/>
</dbReference>
<dbReference type="InterPro" id="IPR055170">
    <property type="entry name" value="GFO_IDH_MocA-like_dom"/>
</dbReference>
<protein>
    <submittedName>
        <fullName evidence="5">Dehydrogenases MviM</fullName>
    </submittedName>
</protein>
<comment type="similarity">
    <text evidence="1">Belongs to the Gfo/Idh/MocA family.</text>
</comment>
<evidence type="ECO:0000256" key="1">
    <source>
        <dbReference type="ARBA" id="ARBA00010928"/>
    </source>
</evidence>
<dbReference type="EMBL" id="CAKXZT010000163">
    <property type="protein sequence ID" value="CAH2408063.1"/>
    <property type="molecule type" value="Genomic_DNA"/>
</dbReference>
<evidence type="ECO:0000313" key="6">
    <source>
        <dbReference type="Proteomes" id="UP001153050"/>
    </source>
</evidence>
<evidence type="ECO:0000259" key="3">
    <source>
        <dbReference type="Pfam" id="PF01408"/>
    </source>
</evidence>
<keyword evidence="2" id="KW-0560">Oxidoreductase</keyword>
<proteinExistence type="inferred from homology"/>
<evidence type="ECO:0000259" key="4">
    <source>
        <dbReference type="Pfam" id="PF22725"/>
    </source>
</evidence>
<keyword evidence="6" id="KW-1185">Reference proteome</keyword>
<dbReference type="PANTHER" id="PTHR42840">
    <property type="entry name" value="NAD(P)-BINDING ROSSMANN-FOLD SUPERFAMILY PROTEIN-RELATED"/>
    <property type="match status" value="1"/>
</dbReference>
<dbReference type="PANTHER" id="PTHR42840:SF3">
    <property type="entry name" value="BINDING ROSSMANN FOLD OXIDOREDUCTASE, PUTATIVE (AFU_ORTHOLOGUE AFUA_2G10240)-RELATED"/>
    <property type="match status" value="1"/>
</dbReference>
<reference evidence="5 6" key="1">
    <citation type="submission" date="2022-03" db="EMBL/GenBank/DDBJ databases">
        <authorList>
            <person name="Brunel B."/>
        </authorList>
    </citation>
    <scope>NUCLEOTIDE SEQUENCE [LARGE SCALE GENOMIC DNA]</scope>
    <source>
        <strain evidence="5">STM5069sample</strain>
    </source>
</reference>
<feature type="domain" description="Gfo/Idh/MocA-like oxidoreductase N-terminal" evidence="3">
    <location>
        <begin position="6"/>
        <end position="119"/>
    </location>
</feature>
<feature type="domain" description="GFO/IDH/MocA-like oxidoreductase" evidence="4">
    <location>
        <begin position="129"/>
        <end position="248"/>
    </location>
</feature>
<dbReference type="Gene3D" id="3.30.360.10">
    <property type="entry name" value="Dihydrodipicolinate Reductase, domain 2"/>
    <property type="match status" value="1"/>
</dbReference>
<dbReference type="Gene3D" id="3.40.50.720">
    <property type="entry name" value="NAD(P)-binding Rossmann-like Domain"/>
    <property type="match status" value="1"/>
</dbReference>